<dbReference type="Proteomes" id="UP000821845">
    <property type="component" value="Chromosome 5"/>
</dbReference>
<dbReference type="EMBL" id="CM023485">
    <property type="protein sequence ID" value="KAH6929582.1"/>
    <property type="molecule type" value="Genomic_DNA"/>
</dbReference>
<sequence length="151" mass="16258">MVVGFVCVLAMRTSVSLFVSPAAASRGLVNHLLEDLPTRFVWPSVLKECNALLEVSYGAAENQKGDEDLVIGSMTHSIVEALSSKNKPSSTLTVMRELYQTQGLRSLFAGIVPRVSKVAPACAIMISTYEFGKKFFRQKNAARAGSTGSSL</sequence>
<protein>
    <submittedName>
        <fullName evidence="1">Uncharacterized protein</fullName>
    </submittedName>
</protein>
<keyword evidence="2" id="KW-1185">Reference proteome</keyword>
<gene>
    <name evidence="1" type="ORF">HPB50_002790</name>
</gene>
<name>A0ACB7S338_HYAAI</name>
<evidence type="ECO:0000313" key="2">
    <source>
        <dbReference type="Proteomes" id="UP000821845"/>
    </source>
</evidence>
<evidence type="ECO:0000313" key="1">
    <source>
        <dbReference type="EMBL" id="KAH6929582.1"/>
    </source>
</evidence>
<proteinExistence type="predicted"/>
<accession>A0ACB7S338</accession>
<reference evidence="1" key="1">
    <citation type="submission" date="2020-05" db="EMBL/GenBank/DDBJ databases">
        <title>Large-scale comparative analyses of tick genomes elucidate their genetic diversity and vector capacities.</title>
        <authorList>
            <person name="Jia N."/>
            <person name="Wang J."/>
            <person name="Shi W."/>
            <person name="Du L."/>
            <person name="Sun Y."/>
            <person name="Zhan W."/>
            <person name="Jiang J."/>
            <person name="Wang Q."/>
            <person name="Zhang B."/>
            <person name="Ji P."/>
            <person name="Sakyi L.B."/>
            <person name="Cui X."/>
            <person name="Yuan T."/>
            <person name="Jiang B."/>
            <person name="Yang W."/>
            <person name="Lam T.T.-Y."/>
            <person name="Chang Q."/>
            <person name="Ding S."/>
            <person name="Wang X."/>
            <person name="Zhu J."/>
            <person name="Ruan X."/>
            <person name="Zhao L."/>
            <person name="Wei J."/>
            <person name="Que T."/>
            <person name="Du C."/>
            <person name="Cheng J."/>
            <person name="Dai P."/>
            <person name="Han X."/>
            <person name="Huang E."/>
            <person name="Gao Y."/>
            <person name="Liu J."/>
            <person name="Shao H."/>
            <person name="Ye R."/>
            <person name="Li L."/>
            <person name="Wei W."/>
            <person name="Wang X."/>
            <person name="Wang C."/>
            <person name="Yang T."/>
            <person name="Huo Q."/>
            <person name="Li W."/>
            <person name="Guo W."/>
            <person name="Chen H."/>
            <person name="Zhou L."/>
            <person name="Ni X."/>
            <person name="Tian J."/>
            <person name="Zhou Y."/>
            <person name="Sheng Y."/>
            <person name="Liu T."/>
            <person name="Pan Y."/>
            <person name="Xia L."/>
            <person name="Li J."/>
            <person name="Zhao F."/>
            <person name="Cao W."/>
        </authorList>
    </citation>
    <scope>NUCLEOTIDE SEQUENCE</scope>
    <source>
        <strain evidence="1">Hyas-2018</strain>
    </source>
</reference>
<organism evidence="1 2">
    <name type="scientific">Hyalomma asiaticum</name>
    <name type="common">Tick</name>
    <dbReference type="NCBI Taxonomy" id="266040"/>
    <lineage>
        <taxon>Eukaryota</taxon>
        <taxon>Metazoa</taxon>
        <taxon>Ecdysozoa</taxon>
        <taxon>Arthropoda</taxon>
        <taxon>Chelicerata</taxon>
        <taxon>Arachnida</taxon>
        <taxon>Acari</taxon>
        <taxon>Parasitiformes</taxon>
        <taxon>Ixodida</taxon>
        <taxon>Ixodoidea</taxon>
        <taxon>Ixodidae</taxon>
        <taxon>Hyalomminae</taxon>
        <taxon>Hyalomma</taxon>
    </lineage>
</organism>
<comment type="caution">
    <text evidence="1">The sequence shown here is derived from an EMBL/GenBank/DDBJ whole genome shotgun (WGS) entry which is preliminary data.</text>
</comment>